<feature type="non-terminal residue" evidence="1">
    <location>
        <position position="104"/>
    </location>
</feature>
<reference evidence="1" key="1">
    <citation type="submission" date="2020-10" db="EMBL/GenBank/DDBJ databases">
        <authorList>
            <person name="Gilroy R."/>
        </authorList>
    </citation>
    <scope>NUCLEOTIDE SEQUENCE</scope>
    <source>
        <strain evidence="1">3924</strain>
    </source>
</reference>
<comment type="caution">
    <text evidence="1">The sequence shown here is derived from an EMBL/GenBank/DDBJ whole genome shotgun (WGS) entry which is preliminary data.</text>
</comment>
<reference evidence="1" key="2">
    <citation type="journal article" date="2021" name="PeerJ">
        <title>Extensive microbial diversity within the chicken gut microbiome revealed by metagenomics and culture.</title>
        <authorList>
            <person name="Gilroy R."/>
            <person name="Ravi A."/>
            <person name="Getino M."/>
            <person name="Pursley I."/>
            <person name="Horton D.L."/>
            <person name="Alikhan N.F."/>
            <person name="Baker D."/>
            <person name="Gharbi K."/>
            <person name="Hall N."/>
            <person name="Watson M."/>
            <person name="Adriaenssens E.M."/>
            <person name="Foster-Nyarko E."/>
            <person name="Jarju S."/>
            <person name="Secka A."/>
            <person name="Antonio M."/>
            <person name="Oren A."/>
            <person name="Chaudhuri R.R."/>
            <person name="La Ragione R."/>
            <person name="Hildebrand F."/>
            <person name="Pallen M.J."/>
        </authorList>
    </citation>
    <scope>NUCLEOTIDE SEQUENCE</scope>
    <source>
        <strain evidence="1">3924</strain>
    </source>
</reference>
<name>A0A940DJB6_9BACT</name>
<evidence type="ECO:0000313" key="2">
    <source>
        <dbReference type="Proteomes" id="UP000712007"/>
    </source>
</evidence>
<evidence type="ECO:0008006" key="3">
    <source>
        <dbReference type="Google" id="ProtNLM"/>
    </source>
</evidence>
<dbReference type="Proteomes" id="UP000712007">
    <property type="component" value="Unassembled WGS sequence"/>
</dbReference>
<dbReference type="EMBL" id="JADIMV010000043">
    <property type="protein sequence ID" value="MBO8439451.1"/>
    <property type="molecule type" value="Genomic_DNA"/>
</dbReference>
<sequence length="104" mass="11278">MQKVFSKLLIVAVILGLTACNGKEEVNNMAGTWNISTLTYEGENLFDKIEELSGTVGMDMSSVTECISAAQLILADDWTFAFSMCDQNVDGTYSFDDATGICTL</sequence>
<protein>
    <recommendedName>
        <fullName evidence="3">Lipocalin-like domain-containing protein</fullName>
    </recommendedName>
</protein>
<dbReference type="AlphaFoldDB" id="A0A940DJB6"/>
<proteinExistence type="predicted"/>
<organism evidence="1 2">
    <name type="scientific">Candidatus Aphodosoma intestinipullorum</name>
    <dbReference type="NCBI Taxonomy" id="2840674"/>
    <lineage>
        <taxon>Bacteria</taxon>
        <taxon>Pseudomonadati</taxon>
        <taxon>Bacteroidota</taxon>
        <taxon>Bacteroidia</taxon>
        <taxon>Bacteroidales</taxon>
        <taxon>Candidatus Aphodosoma</taxon>
    </lineage>
</organism>
<gene>
    <name evidence="1" type="ORF">IAC51_02255</name>
</gene>
<accession>A0A940DJB6</accession>
<evidence type="ECO:0000313" key="1">
    <source>
        <dbReference type="EMBL" id="MBO8439451.1"/>
    </source>
</evidence>
<dbReference type="PROSITE" id="PS51257">
    <property type="entry name" value="PROKAR_LIPOPROTEIN"/>
    <property type="match status" value="1"/>
</dbReference>